<dbReference type="InterPro" id="IPR045033">
    <property type="entry name" value="PILS1/3/4/5/7"/>
</dbReference>
<dbReference type="AlphaFoldDB" id="A0A1R2B8P6"/>
<evidence type="ECO:0000313" key="10">
    <source>
        <dbReference type="EMBL" id="OMJ73149.1"/>
    </source>
</evidence>
<evidence type="ECO:0000256" key="4">
    <source>
        <dbReference type="ARBA" id="ARBA00022692"/>
    </source>
</evidence>
<evidence type="ECO:0000256" key="3">
    <source>
        <dbReference type="ARBA" id="ARBA00022448"/>
    </source>
</evidence>
<organism evidence="10 11">
    <name type="scientific">Stentor coeruleus</name>
    <dbReference type="NCBI Taxonomy" id="5963"/>
    <lineage>
        <taxon>Eukaryota</taxon>
        <taxon>Sar</taxon>
        <taxon>Alveolata</taxon>
        <taxon>Ciliophora</taxon>
        <taxon>Postciliodesmatophora</taxon>
        <taxon>Heterotrichea</taxon>
        <taxon>Heterotrichida</taxon>
        <taxon>Stentoridae</taxon>
        <taxon>Stentor</taxon>
    </lineage>
</organism>
<evidence type="ECO:0000256" key="9">
    <source>
        <dbReference type="SAM" id="Phobius"/>
    </source>
</evidence>
<dbReference type="EMBL" id="MPUH01000842">
    <property type="protein sequence ID" value="OMJ73149.1"/>
    <property type="molecule type" value="Genomic_DNA"/>
</dbReference>
<feature type="transmembrane region" description="Helical" evidence="9">
    <location>
        <begin position="6"/>
        <end position="29"/>
    </location>
</feature>
<comment type="function">
    <text evidence="7">Involved in cellular auxin homeostasis by regulating auxin metabolism. Regulates intracellular auxin accumulation at the endoplasmic reticulum and thus auxin availability for nuclear auxin signaling.</text>
</comment>
<sequence>MDPLLLVQYTVSGFMPLVCLSMLGAVFAYKKIFTKVTIDRISASYSNFFNPVFVFFNVSSAIDINEISTIWPLFLTPSIVVILGTILAYIHSKICPKIPYLSKVVACILIFSNIGNMPVVLLKGICSPYGPLKSNSHCKDANSYISLQVLTYNAIVWSYGSSLVSQDKTQYLLSKQNEAILESNPIAYQKTSFCRNILKNLLLPGPIACVIALLFGLIPGVHSTFFNKNSKLYCIVDAGFEVGLVGILLGQMTLGANLVLLSGSKLTLSKGFIGSIIFFKNILMPICGFCVVFGVFKAGIFGDNSVMAYCVFIAFCSPTAFIIMMITQIHDYGTKEVAWMMFWVYLCALPTLIAWTYVFFLII</sequence>
<feature type="transmembrane region" description="Helical" evidence="9">
    <location>
        <begin position="70"/>
        <end position="92"/>
    </location>
</feature>
<evidence type="ECO:0000256" key="1">
    <source>
        <dbReference type="ARBA" id="ARBA00004141"/>
    </source>
</evidence>
<keyword evidence="4 9" id="KW-0812">Transmembrane</keyword>
<keyword evidence="5 9" id="KW-1133">Transmembrane helix</keyword>
<dbReference type="GO" id="GO:0016020">
    <property type="term" value="C:membrane"/>
    <property type="evidence" value="ECO:0007669"/>
    <property type="project" value="UniProtKB-SubCell"/>
</dbReference>
<feature type="transmembrane region" description="Helical" evidence="9">
    <location>
        <begin position="306"/>
        <end position="326"/>
    </location>
</feature>
<accession>A0A1R2B8P6</accession>
<evidence type="ECO:0000256" key="6">
    <source>
        <dbReference type="ARBA" id="ARBA00023136"/>
    </source>
</evidence>
<evidence type="ECO:0000256" key="2">
    <source>
        <dbReference type="ARBA" id="ARBA00004308"/>
    </source>
</evidence>
<protein>
    <submittedName>
        <fullName evidence="10">Uncharacterized protein</fullName>
    </submittedName>
</protein>
<dbReference type="Proteomes" id="UP000187209">
    <property type="component" value="Unassembled WGS sequence"/>
</dbReference>
<feature type="transmembrane region" description="Helical" evidence="9">
    <location>
        <begin position="41"/>
        <end position="58"/>
    </location>
</feature>
<feature type="transmembrane region" description="Helical" evidence="9">
    <location>
        <begin position="201"/>
        <end position="222"/>
    </location>
</feature>
<comment type="caution">
    <text evidence="10">The sequence shown here is derived from an EMBL/GenBank/DDBJ whole genome shotgun (WGS) entry which is preliminary data.</text>
</comment>
<evidence type="ECO:0000256" key="5">
    <source>
        <dbReference type="ARBA" id="ARBA00022989"/>
    </source>
</evidence>
<dbReference type="PANTHER" id="PTHR31651:SF33">
    <property type="entry name" value="PROTEIN PIN-LIKES 1"/>
    <property type="match status" value="1"/>
</dbReference>
<dbReference type="GO" id="GO:0012505">
    <property type="term" value="C:endomembrane system"/>
    <property type="evidence" value="ECO:0007669"/>
    <property type="project" value="UniProtKB-SubCell"/>
</dbReference>
<dbReference type="Pfam" id="PF03547">
    <property type="entry name" value="Mem_trans"/>
    <property type="match status" value="1"/>
</dbReference>
<feature type="transmembrane region" description="Helical" evidence="9">
    <location>
        <begin position="282"/>
        <end position="300"/>
    </location>
</feature>
<reference evidence="10 11" key="1">
    <citation type="submission" date="2016-11" db="EMBL/GenBank/DDBJ databases">
        <title>The macronuclear genome of Stentor coeruleus: a giant cell with tiny introns.</title>
        <authorList>
            <person name="Slabodnick M."/>
            <person name="Ruby J.G."/>
            <person name="Reiff S.B."/>
            <person name="Swart E.C."/>
            <person name="Gosai S."/>
            <person name="Prabakaran S."/>
            <person name="Witkowska E."/>
            <person name="Larue G.E."/>
            <person name="Fisher S."/>
            <person name="Freeman R.M."/>
            <person name="Gunawardena J."/>
            <person name="Chu W."/>
            <person name="Stover N.A."/>
            <person name="Gregory B.D."/>
            <person name="Nowacki M."/>
            <person name="Derisi J."/>
            <person name="Roy S.W."/>
            <person name="Marshall W.F."/>
            <person name="Sood P."/>
        </authorList>
    </citation>
    <scope>NUCLEOTIDE SEQUENCE [LARGE SCALE GENOMIC DNA]</scope>
    <source>
        <strain evidence="10">WM001</strain>
    </source>
</reference>
<feature type="transmembrane region" description="Helical" evidence="9">
    <location>
        <begin position="242"/>
        <end position="261"/>
    </location>
</feature>
<name>A0A1R2B8P6_9CILI</name>
<feature type="transmembrane region" description="Helical" evidence="9">
    <location>
        <begin position="338"/>
        <end position="362"/>
    </location>
</feature>
<feature type="transmembrane region" description="Helical" evidence="9">
    <location>
        <begin position="104"/>
        <end position="125"/>
    </location>
</feature>
<keyword evidence="6 9" id="KW-0472">Membrane</keyword>
<keyword evidence="3" id="KW-0813">Transport</keyword>
<proteinExistence type="inferred from homology"/>
<gene>
    <name evidence="10" type="ORF">SteCoe_28217</name>
</gene>
<dbReference type="InterPro" id="IPR004776">
    <property type="entry name" value="Mem_transp_PIN-like"/>
</dbReference>
<keyword evidence="11" id="KW-1185">Reference proteome</keyword>
<evidence type="ECO:0000256" key="8">
    <source>
        <dbReference type="ARBA" id="ARBA00025752"/>
    </source>
</evidence>
<dbReference type="GO" id="GO:0055085">
    <property type="term" value="P:transmembrane transport"/>
    <property type="evidence" value="ECO:0007669"/>
    <property type="project" value="InterPro"/>
</dbReference>
<evidence type="ECO:0000256" key="7">
    <source>
        <dbReference type="ARBA" id="ARBA00025100"/>
    </source>
</evidence>
<comment type="similarity">
    <text evidence="8">Belongs to the auxin efflux carrier (TC 2.A.69.2) family.</text>
</comment>
<evidence type="ECO:0000313" key="11">
    <source>
        <dbReference type="Proteomes" id="UP000187209"/>
    </source>
</evidence>
<comment type="subcellular location">
    <subcellularLocation>
        <location evidence="2">Endomembrane system</location>
    </subcellularLocation>
    <subcellularLocation>
        <location evidence="1">Membrane</location>
        <topology evidence="1">Multi-pass membrane protein</topology>
    </subcellularLocation>
</comment>
<dbReference type="PANTHER" id="PTHR31651">
    <property type="match status" value="1"/>
</dbReference>